<evidence type="ECO:0000256" key="1">
    <source>
        <dbReference type="ARBA" id="ARBA00004141"/>
    </source>
</evidence>
<comment type="subcellular location">
    <subcellularLocation>
        <location evidence="1">Membrane</location>
        <topology evidence="1">Multi-pass membrane protein</topology>
    </subcellularLocation>
</comment>
<dbReference type="Pfam" id="PF00892">
    <property type="entry name" value="EamA"/>
    <property type="match status" value="2"/>
</dbReference>
<evidence type="ECO:0000313" key="8">
    <source>
        <dbReference type="EMBL" id="KAA5607545.1"/>
    </source>
</evidence>
<keyword evidence="2 6" id="KW-0812">Transmembrane</keyword>
<dbReference type="PANTHER" id="PTHR32322">
    <property type="entry name" value="INNER MEMBRANE TRANSPORTER"/>
    <property type="match status" value="1"/>
</dbReference>
<dbReference type="InterPro" id="IPR050638">
    <property type="entry name" value="AA-Vitamin_Transporters"/>
</dbReference>
<dbReference type="PANTHER" id="PTHR32322:SF9">
    <property type="entry name" value="AMINO-ACID METABOLITE EFFLUX PUMP-RELATED"/>
    <property type="match status" value="1"/>
</dbReference>
<feature type="domain" description="EamA" evidence="7">
    <location>
        <begin position="142"/>
        <end position="276"/>
    </location>
</feature>
<feature type="transmembrane region" description="Helical" evidence="6">
    <location>
        <begin position="138"/>
        <end position="159"/>
    </location>
</feature>
<evidence type="ECO:0000256" key="5">
    <source>
        <dbReference type="SAM" id="MobiDB-lite"/>
    </source>
</evidence>
<organism evidence="8 9">
    <name type="scientific">Roseospira marina</name>
    <dbReference type="NCBI Taxonomy" id="140057"/>
    <lineage>
        <taxon>Bacteria</taxon>
        <taxon>Pseudomonadati</taxon>
        <taxon>Pseudomonadota</taxon>
        <taxon>Alphaproteobacteria</taxon>
        <taxon>Rhodospirillales</taxon>
        <taxon>Rhodospirillaceae</taxon>
        <taxon>Roseospira</taxon>
    </lineage>
</organism>
<dbReference type="GO" id="GO:0016020">
    <property type="term" value="C:membrane"/>
    <property type="evidence" value="ECO:0007669"/>
    <property type="project" value="UniProtKB-SubCell"/>
</dbReference>
<evidence type="ECO:0000313" key="9">
    <source>
        <dbReference type="Proteomes" id="UP000324065"/>
    </source>
</evidence>
<accession>A0A5M6IIM5</accession>
<evidence type="ECO:0000256" key="3">
    <source>
        <dbReference type="ARBA" id="ARBA00022989"/>
    </source>
</evidence>
<name>A0A5M6IIM5_9PROT</name>
<dbReference type="Proteomes" id="UP000324065">
    <property type="component" value="Unassembled WGS sequence"/>
</dbReference>
<feature type="transmembrane region" description="Helical" evidence="6">
    <location>
        <begin position="234"/>
        <end position="254"/>
    </location>
</feature>
<evidence type="ECO:0000256" key="2">
    <source>
        <dbReference type="ARBA" id="ARBA00022692"/>
    </source>
</evidence>
<proteinExistence type="predicted"/>
<feature type="region of interest" description="Disordered" evidence="5">
    <location>
        <begin position="299"/>
        <end position="322"/>
    </location>
</feature>
<feature type="transmembrane region" description="Helical" evidence="6">
    <location>
        <begin position="87"/>
        <end position="107"/>
    </location>
</feature>
<keyword evidence="9" id="KW-1185">Reference proteome</keyword>
<feature type="transmembrane region" description="Helical" evidence="6">
    <location>
        <begin position="114"/>
        <end position="132"/>
    </location>
</feature>
<sequence>MPVTDILLALLVQGLWGLNFIAAKVGADNLPPLMFTAIRFLIVAVLVVPFVPRPRGAALRSVLVLSLTFGTLHFGILFSAMRYVDAATAAVIIQTGPPFSVLLGILIFKEVIGWRRILGLVLAFSGVIVVAGEPNLPSLLPVTMLLFAAFAWAMSNAVVKFSQGLSALAMTGWLCLLAIPQVTLLSWLFEDGHVEALYTAPWKAWACVLFSAIGASLIAHSLWYALVRRHPMTVIAPWGLLAPILGIASGILILGEPATWQKVVGGAITLTGVGIVQIRSAVKGRPVGTGPECPECPDLAADAASTTQFPESGAPTDRSRPS</sequence>
<protein>
    <submittedName>
        <fullName evidence="8">EamA family transporter</fullName>
    </submittedName>
</protein>
<evidence type="ECO:0000256" key="6">
    <source>
        <dbReference type="SAM" id="Phobius"/>
    </source>
</evidence>
<dbReference type="SUPFAM" id="SSF103481">
    <property type="entry name" value="Multidrug resistance efflux transporter EmrE"/>
    <property type="match status" value="2"/>
</dbReference>
<evidence type="ECO:0000259" key="7">
    <source>
        <dbReference type="Pfam" id="PF00892"/>
    </source>
</evidence>
<dbReference type="Gene3D" id="1.10.3730.20">
    <property type="match status" value="2"/>
</dbReference>
<feature type="transmembrane region" description="Helical" evidence="6">
    <location>
        <begin position="33"/>
        <end position="51"/>
    </location>
</feature>
<feature type="transmembrane region" description="Helical" evidence="6">
    <location>
        <begin position="63"/>
        <end position="81"/>
    </location>
</feature>
<dbReference type="RefSeq" id="WP_150060678.1">
    <property type="nucleotide sequence ID" value="NZ_JACHII010000001.1"/>
</dbReference>
<comment type="caution">
    <text evidence="8">The sequence shown here is derived from an EMBL/GenBank/DDBJ whole genome shotgun (WGS) entry which is preliminary data.</text>
</comment>
<dbReference type="InterPro" id="IPR037185">
    <property type="entry name" value="EmrE-like"/>
</dbReference>
<keyword evidence="4 6" id="KW-0472">Membrane</keyword>
<dbReference type="OrthoDB" id="7158585at2"/>
<reference evidence="8 9" key="1">
    <citation type="submission" date="2019-09" db="EMBL/GenBank/DDBJ databases">
        <title>Genome sequence of Roseospira marina, one of the more divergent members of the non-sulfur purple photosynthetic bacterial family, the Rhodospirillaceae.</title>
        <authorList>
            <person name="Meyer T."/>
            <person name="Kyndt J."/>
        </authorList>
    </citation>
    <scope>NUCLEOTIDE SEQUENCE [LARGE SCALE GENOMIC DNA]</scope>
    <source>
        <strain evidence="8 9">DSM 15113</strain>
    </source>
</reference>
<feature type="transmembrane region" description="Helical" evidence="6">
    <location>
        <begin position="171"/>
        <end position="190"/>
    </location>
</feature>
<dbReference type="AlphaFoldDB" id="A0A5M6IIM5"/>
<keyword evidence="3 6" id="KW-1133">Transmembrane helix</keyword>
<evidence type="ECO:0000256" key="4">
    <source>
        <dbReference type="ARBA" id="ARBA00023136"/>
    </source>
</evidence>
<dbReference type="EMBL" id="VWPJ01000001">
    <property type="protein sequence ID" value="KAA5607545.1"/>
    <property type="molecule type" value="Genomic_DNA"/>
</dbReference>
<dbReference type="InterPro" id="IPR000620">
    <property type="entry name" value="EamA_dom"/>
</dbReference>
<feature type="transmembrane region" description="Helical" evidence="6">
    <location>
        <begin position="202"/>
        <end position="227"/>
    </location>
</feature>
<gene>
    <name evidence="8" type="ORF">F1188_01925</name>
</gene>
<feature type="domain" description="EamA" evidence="7">
    <location>
        <begin position="6"/>
        <end position="130"/>
    </location>
</feature>